<accession>A0ACB8KN27</accession>
<protein>
    <submittedName>
        <fullName evidence="1">Protein SOB FIVE-LIKE 5</fullName>
    </submittedName>
</protein>
<organism evidence="1 2">
    <name type="scientific">Citrus sinensis</name>
    <name type="common">Sweet orange</name>
    <name type="synonym">Citrus aurantium var. sinensis</name>
    <dbReference type="NCBI Taxonomy" id="2711"/>
    <lineage>
        <taxon>Eukaryota</taxon>
        <taxon>Viridiplantae</taxon>
        <taxon>Streptophyta</taxon>
        <taxon>Embryophyta</taxon>
        <taxon>Tracheophyta</taxon>
        <taxon>Spermatophyta</taxon>
        <taxon>Magnoliopsida</taxon>
        <taxon>eudicotyledons</taxon>
        <taxon>Gunneridae</taxon>
        <taxon>Pentapetalae</taxon>
        <taxon>rosids</taxon>
        <taxon>malvids</taxon>
        <taxon>Sapindales</taxon>
        <taxon>Rutaceae</taxon>
        <taxon>Aurantioideae</taxon>
        <taxon>Citrus</taxon>
    </lineage>
</organism>
<dbReference type="EMBL" id="CM039174">
    <property type="protein sequence ID" value="KAH9755823.1"/>
    <property type="molecule type" value="Genomic_DNA"/>
</dbReference>
<gene>
    <name evidence="1" type="ORF">KPL71_015916</name>
</gene>
<reference evidence="2" key="1">
    <citation type="journal article" date="2023" name="Hortic. Res.">
        <title>A chromosome-level phased genome enabling allele-level studies in sweet orange: a case study on citrus Huanglongbing tolerance.</title>
        <authorList>
            <person name="Wu B."/>
            <person name="Yu Q."/>
            <person name="Deng Z."/>
            <person name="Duan Y."/>
            <person name="Luo F."/>
            <person name="Gmitter F. Jr."/>
        </authorList>
    </citation>
    <scope>NUCLEOTIDE SEQUENCE [LARGE SCALE GENOMIC DNA]</scope>
    <source>
        <strain evidence="2">cv. Valencia</strain>
    </source>
</reference>
<proteinExistence type="predicted"/>
<name>A0ACB8KN27_CITSI</name>
<comment type="caution">
    <text evidence="1">The sequence shown here is derived from an EMBL/GenBank/DDBJ whole genome shotgun (WGS) entry which is preliminary data.</text>
</comment>
<evidence type="ECO:0000313" key="1">
    <source>
        <dbReference type="EMBL" id="KAH9755823.1"/>
    </source>
</evidence>
<evidence type="ECO:0000313" key="2">
    <source>
        <dbReference type="Proteomes" id="UP000829398"/>
    </source>
</evidence>
<sequence>MNLSASQCKCSSSGSGCESGWTSYLDQSSLSRNRNQCYSLGDGHNEEEDDLSMVSDASSGPPHYCEHDEDCFDEKGSFCSPHLPSELAPAKSKNKKKIKQQQHNSYLDDTASSPVKKNISFSKNEASVEQVLGYSQGFSTTHLRGKSTFKKHFDFLPSSLAGKKCGFKEESGNDKWRL</sequence>
<keyword evidence="2" id="KW-1185">Reference proteome</keyword>
<dbReference type="Proteomes" id="UP000829398">
    <property type="component" value="Chromosome 5"/>
</dbReference>